<feature type="transmembrane region" description="Helical" evidence="2">
    <location>
        <begin position="451"/>
        <end position="474"/>
    </location>
</feature>
<feature type="transmembrane region" description="Helical" evidence="2">
    <location>
        <begin position="367"/>
        <end position="391"/>
    </location>
</feature>
<dbReference type="RefSeq" id="WP_095665263.1">
    <property type="nucleotide sequence ID" value="NZ_PDGH01000101.1"/>
</dbReference>
<dbReference type="InterPro" id="IPR012931">
    <property type="entry name" value="TraG_N_Proteobacteria"/>
</dbReference>
<name>A0A2S3R1U3_VIBVL</name>
<reference evidence="4 5" key="1">
    <citation type="journal article" date="2018" name="Front. Microbiol.">
        <title>Phylogeny of Vibrio vulnificus from the Analysis of the Core-Genome: Implications for Intra-Species Taxonomy.</title>
        <authorList>
            <person name="Roig F.J."/>
            <person name="Gonzalez-Candelas F."/>
            <person name="Sanjuan E."/>
            <person name="Fouz B."/>
            <person name="Feil E.J."/>
            <person name="Llorens C."/>
            <person name="Baker-Austin C."/>
            <person name="Oliver J.D."/>
            <person name="Danin-Poleg Y."/>
            <person name="Gibas C.J."/>
            <person name="Kashi Y."/>
            <person name="Gulig P.A."/>
            <person name="Morrison S.S."/>
            <person name="Amaro C."/>
        </authorList>
    </citation>
    <scope>NUCLEOTIDE SEQUENCE [LARGE SCALE GENOMIC DNA]</scope>
    <source>
        <strain evidence="4 5">CECT4608</strain>
    </source>
</reference>
<evidence type="ECO:0000259" key="3">
    <source>
        <dbReference type="Pfam" id="PF07916"/>
    </source>
</evidence>
<evidence type="ECO:0000313" key="5">
    <source>
        <dbReference type="Proteomes" id="UP000237466"/>
    </source>
</evidence>
<organism evidence="4 5">
    <name type="scientific">Vibrio vulnificus</name>
    <dbReference type="NCBI Taxonomy" id="672"/>
    <lineage>
        <taxon>Bacteria</taxon>
        <taxon>Pseudomonadati</taxon>
        <taxon>Pseudomonadota</taxon>
        <taxon>Gammaproteobacteria</taxon>
        <taxon>Vibrionales</taxon>
        <taxon>Vibrionaceae</taxon>
        <taxon>Vibrio</taxon>
    </lineage>
</organism>
<evidence type="ECO:0000313" key="4">
    <source>
        <dbReference type="EMBL" id="POB47067.1"/>
    </source>
</evidence>
<dbReference type="Proteomes" id="UP000237466">
    <property type="component" value="Unassembled WGS sequence"/>
</dbReference>
<evidence type="ECO:0000256" key="1">
    <source>
        <dbReference type="SAM" id="MobiDB-lite"/>
    </source>
</evidence>
<keyword evidence="2" id="KW-1133">Transmembrane helix</keyword>
<feature type="compositionally biased region" description="Basic and acidic residues" evidence="1">
    <location>
        <begin position="1338"/>
        <end position="1353"/>
    </location>
</feature>
<feature type="transmembrane region" description="Helical" evidence="2">
    <location>
        <begin position="397"/>
        <end position="419"/>
    </location>
</feature>
<feature type="transmembrane region" description="Helical" evidence="2">
    <location>
        <begin position="55"/>
        <end position="79"/>
    </location>
</feature>
<comment type="caution">
    <text evidence="4">The sequence shown here is derived from an EMBL/GenBank/DDBJ whole genome shotgun (WGS) entry which is preliminary data.</text>
</comment>
<feature type="region of interest" description="Disordered" evidence="1">
    <location>
        <begin position="1276"/>
        <end position="1362"/>
    </location>
</feature>
<dbReference type="Pfam" id="PF07916">
    <property type="entry name" value="TraG_N"/>
    <property type="match status" value="1"/>
</dbReference>
<evidence type="ECO:0000256" key="2">
    <source>
        <dbReference type="SAM" id="Phobius"/>
    </source>
</evidence>
<proteinExistence type="predicted"/>
<sequence length="1362" mass="145774">MDIYTSGDMAFLEAIWTGLGHIWNGGYLRPVFASALMLNFLSGILRWIFDQKQPLFANFWQSILIYLIFFTSTTTVTLYKDHEGSRAIAGNFPIGFVAPASWLTTTGHSIANEFKSAITAVNTGWGWSSNNTILNYGIEPLELLVRMRNARVGQAGFNKSDTLSDMYNPGNASSGLSLAMNDYYQGCVAKYLVIAKHQPSKQKLFDYVMAANQASIFWKNFYISQANWPVSLRLDGSTVNTNCDDGWHDINTLLTGRAKAAAKAQLFSGLSDTNSNDAMAERLNQIEDVVAGLDPLGDSSAVYNLQTNAWAADLMYGACKESNILGPEFRQACRQQFDSIQGRRTVEASKAESFKEMVGPLVTFVEGFVYMITPLLLVIILFMGAAALKLIGKYMSALMWVVLMPVCQVAVDVYLNVYFNKWYYSVQSDPSGISLWSVAAQESHWTQLESFVAFAGTAQAMVPALAMFIIFAGVHTLQGLGAAASSGGSISAGAVTPQVSADAKAGSVSYGNDKVMMTRDVNGAYTSQIGVSSSVASANDSDFKMNMGAGAGISKVATANEAQVARAQAAVNHAYGQTYTDSVVRGDSINLNKMTELGYAKDEALKAAYVDSLSKSLNLSEDQRRVLSDNITVSYGEHGEAQIGVQGAFKADTGDSVVGGIFKYLGGASASLQVGGGVTAKADLNHTDAASAQDSNTESASKSEKIDHAVQDAYETSEKMNQNWKKSNVFSDTGSDTDKFDNSVSRTGATVAQYTQQLQQSEAYSKNLNNLKQSSVSSGESVVSASKTAGGFVALSGIINGNDAGGMKTGIDKSRDFLLEKFGGEELKGVDSRNLTAAQAKALNENIDEGEREVLNKLGLNVDRDSGFVEGSGNFISNKEQFLQMSKLSEADLKRISSPGAEANLSINDEARGEYQALRASALRNAFEYMNNLSDNAAYINADEALGASGVYFQHEGSQNIGGAGNYAGGRLDDIKAYGDKLVQVSENALNSEVLPKLTDVEVDKQLSTTVANGQKAVAQNINHLNTELGDMDGQSGEAVVEKGKAVVVAKNDLETVVTAETNTVDGLVGGQLVDPDSPQANARQELAEAQKRISGTASDIINIGRQDLQDRNSEMANDFLKSGFTQDNITEVQKPANIKQGQEAYKDLQAVRNFTDEKLSGGVLSNNSKLNTLLDGYNSFDGGESQKGLEKYLVESNRYNAADAQKVAAEYQALRSDFDKDVEGLSKNNGAKTVFALINQDSDLATTTNTDDFRKKLLSHENPGQALEGLDTANASLNAPEGAGSSFVPTPSSTSKKEGGVTAMLGQIAERSGLEIPGGEAVNKYIPGSGGDNDTGSDEKDPADSKRVDPLKTKSFTPRPF</sequence>
<protein>
    <recommendedName>
        <fullName evidence="3">TraG N-terminal Proteobacteria domain-containing protein</fullName>
    </recommendedName>
</protein>
<keyword evidence="2" id="KW-0812">Transmembrane</keyword>
<feature type="domain" description="TraG N-terminal Proteobacteria" evidence="3">
    <location>
        <begin position="3"/>
        <end position="488"/>
    </location>
</feature>
<feature type="transmembrane region" description="Helical" evidence="2">
    <location>
        <begin position="31"/>
        <end position="49"/>
    </location>
</feature>
<accession>A0A2S3R1U3</accession>
<keyword evidence="2" id="KW-0472">Membrane</keyword>
<gene>
    <name evidence="4" type="ORF">CRN52_13395</name>
</gene>
<dbReference type="EMBL" id="PDGH01000101">
    <property type="protein sequence ID" value="POB47067.1"/>
    <property type="molecule type" value="Genomic_DNA"/>
</dbReference>